<dbReference type="EMBL" id="JAATTO010000010">
    <property type="protein sequence ID" value="MBC9978275.1"/>
    <property type="molecule type" value="Genomic_DNA"/>
</dbReference>
<accession>A0ABR7U2L3</accession>
<comment type="caution">
    <text evidence="2">The sequence shown here is derived from an EMBL/GenBank/DDBJ whole genome shotgun (WGS) entry which is preliminary data.</text>
</comment>
<dbReference type="RefSeq" id="WP_188099162.1">
    <property type="nucleotide sequence ID" value="NZ_JAANIH010000012.1"/>
</dbReference>
<reference evidence="2 3" key="1">
    <citation type="journal article" date="2020" name="Arch. Microbiol.">
        <title>Bradyrhizobium campsiandrae sp. nov., a nitrogen-fixing bacterial strain isolated from a native leguminous tree from the Amazon adapted to flooded conditions.</title>
        <authorList>
            <person name="Cabral Michel D."/>
            <person name="Martins da Costa E."/>
            <person name="Azarias Guimaraes A."/>
            <person name="Soares de Carvalho T."/>
            <person name="Santos de Castro Caputo P."/>
            <person name="Willems A."/>
            <person name="de Souza Moreira F.M."/>
        </authorList>
    </citation>
    <scope>NUCLEOTIDE SEQUENCE [LARGE SCALE GENOMIC DNA]</scope>
    <source>
        <strain evidence="3">INPA 384B</strain>
    </source>
</reference>
<evidence type="ECO:0000256" key="1">
    <source>
        <dbReference type="SAM" id="MobiDB-lite"/>
    </source>
</evidence>
<feature type="region of interest" description="Disordered" evidence="1">
    <location>
        <begin position="52"/>
        <end position="80"/>
    </location>
</feature>
<dbReference type="Proteomes" id="UP000639516">
    <property type="component" value="Unassembled WGS sequence"/>
</dbReference>
<keyword evidence="3" id="KW-1185">Reference proteome</keyword>
<gene>
    <name evidence="2" type="ORF">HA482_08600</name>
</gene>
<sequence>MSAKKSPEPSPEGFARLNRQRLAAEEGARAMADAEKRAADIRQNMARLRELREAREADDATLQASLPAPIPAKRKRKPRQ</sequence>
<protein>
    <submittedName>
        <fullName evidence="2">Transcriptional regulator</fullName>
    </submittedName>
</protein>
<name>A0ABR7U2L3_9BRAD</name>
<evidence type="ECO:0000313" key="3">
    <source>
        <dbReference type="Proteomes" id="UP000639516"/>
    </source>
</evidence>
<proteinExistence type="predicted"/>
<organism evidence="2 3">
    <name type="scientific">Bradyrhizobium campsiandrae</name>
    <dbReference type="NCBI Taxonomy" id="1729892"/>
    <lineage>
        <taxon>Bacteria</taxon>
        <taxon>Pseudomonadati</taxon>
        <taxon>Pseudomonadota</taxon>
        <taxon>Alphaproteobacteria</taxon>
        <taxon>Hyphomicrobiales</taxon>
        <taxon>Nitrobacteraceae</taxon>
        <taxon>Bradyrhizobium</taxon>
    </lineage>
</organism>
<evidence type="ECO:0000313" key="2">
    <source>
        <dbReference type="EMBL" id="MBC9978275.1"/>
    </source>
</evidence>